<name>A0A080YZN6_PHYNI</name>
<evidence type="ECO:0000313" key="2">
    <source>
        <dbReference type="EMBL" id="ETO59847.1"/>
    </source>
</evidence>
<feature type="region of interest" description="Disordered" evidence="1">
    <location>
        <begin position="1"/>
        <end position="20"/>
    </location>
</feature>
<sequence length="36" mass="3807">MNDYGVVKHHDSEVSRKKAGSSLNLIPAAGCHRGDG</sequence>
<evidence type="ECO:0000256" key="1">
    <source>
        <dbReference type="SAM" id="MobiDB-lite"/>
    </source>
</evidence>
<proteinExistence type="predicted"/>
<protein>
    <submittedName>
        <fullName evidence="2">Uncharacterized protein</fullName>
    </submittedName>
</protein>
<feature type="compositionally biased region" description="Basic and acidic residues" evidence="1">
    <location>
        <begin position="1"/>
        <end position="16"/>
    </location>
</feature>
<accession>A0A080YZN6</accession>
<organism evidence="2 3">
    <name type="scientific">Phytophthora nicotianae P1976</name>
    <dbReference type="NCBI Taxonomy" id="1317066"/>
    <lineage>
        <taxon>Eukaryota</taxon>
        <taxon>Sar</taxon>
        <taxon>Stramenopiles</taxon>
        <taxon>Oomycota</taxon>
        <taxon>Peronosporomycetes</taxon>
        <taxon>Peronosporales</taxon>
        <taxon>Peronosporaceae</taxon>
        <taxon>Phytophthora</taxon>
    </lineage>
</organism>
<evidence type="ECO:0000313" key="3">
    <source>
        <dbReference type="Proteomes" id="UP000028582"/>
    </source>
</evidence>
<gene>
    <name evidence="2" type="ORF">F444_21878</name>
</gene>
<dbReference type="AlphaFoldDB" id="A0A080YZN6"/>
<dbReference type="EMBL" id="ANJA01004035">
    <property type="protein sequence ID" value="ETO59847.1"/>
    <property type="molecule type" value="Genomic_DNA"/>
</dbReference>
<dbReference type="Proteomes" id="UP000028582">
    <property type="component" value="Unassembled WGS sequence"/>
</dbReference>
<comment type="caution">
    <text evidence="2">The sequence shown here is derived from an EMBL/GenBank/DDBJ whole genome shotgun (WGS) entry which is preliminary data.</text>
</comment>
<reference evidence="2 3" key="1">
    <citation type="submission" date="2013-11" db="EMBL/GenBank/DDBJ databases">
        <title>The Genome Sequence of Phytophthora parasitica P1976.</title>
        <authorList>
            <consortium name="The Broad Institute Genomics Platform"/>
            <person name="Russ C."/>
            <person name="Tyler B."/>
            <person name="Panabieres F."/>
            <person name="Shan W."/>
            <person name="Tripathy S."/>
            <person name="Grunwald N."/>
            <person name="Machado M."/>
            <person name="Johnson C.S."/>
            <person name="Walker B."/>
            <person name="Young S."/>
            <person name="Zeng Q."/>
            <person name="Gargeya S."/>
            <person name="Fitzgerald M."/>
            <person name="Haas B."/>
            <person name="Abouelleil A."/>
            <person name="Allen A.W."/>
            <person name="Alvarado L."/>
            <person name="Arachchi H.M."/>
            <person name="Berlin A.M."/>
            <person name="Chapman S.B."/>
            <person name="Gainer-Dewar J."/>
            <person name="Goldberg J."/>
            <person name="Griggs A."/>
            <person name="Gujja S."/>
            <person name="Hansen M."/>
            <person name="Howarth C."/>
            <person name="Imamovic A."/>
            <person name="Ireland A."/>
            <person name="Larimer J."/>
            <person name="McCowan C."/>
            <person name="Murphy C."/>
            <person name="Pearson M."/>
            <person name="Poon T.W."/>
            <person name="Priest M."/>
            <person name="Roberts A."/>
            <person name="Saif S."/>
            <person name="Shea T."/>
            <person name="Sisk P."/>
            <person name="Sykes S."/>
            <person name="Wortman J."/>
            <person name="Nusbaum C."/>
            <person name="Birren B."/>
        </authorList>
    </citation>
    <scope>NUCLEOTIDE SEQUENCE [LARGE SCALE GENOMIC DNA]</scope>
    <source>
        <strain evidence="2 3">P1976</strain>
    </source>
</reference>